<dbReference type="GO" id="GO:0008028">
    <property type="term" value="F:monocarboxylic acid transmembrane transporter activity"/>
    <property type="evidence" value="ECO:0007669"/>
    <property type="project" value="TreeGrafter"/>
</dbReference>
<dbReference type="Proteomes" id="UP000694546">
    <property type="component" value="Chromosome 6"/>
</dbReference>
<dbReference type="InterPro" id="IPR011701">
    <property type="entry name" value="MFS"/>
</dbReference>
<name>A0A8C5BRI3_GADMO</name>
<feature type="transmembrane region" description="Helical" evidence="2">
    <location>
        <begin position="382"/>
        <end position="407"/>
    </location>
</feature>
<dbReference type="InterPro" id="IPR020846">
    <property type="entry name" value="MFS_dom"/>
</dbReference>
<protein>
    <recommendedName>
        <fullName evidence="3">Major facilitator superfamily (MFS) profile domain-containing protein</fullName>
    </recommendedName>
</protein>
<reference evidence="4" key="2">
    <citation type="submission" date="2025-09" db="UniProtKB">
        <authorList>
            <consortium name="Ensembl"/>
        </authorList>
    </citation>
    <scope>IDENTIFICATION</scope>
</reference>
<dbReference type="FunFam" id="1.20.1250.20:FF:000406">
    <property type="entry name" value="Monocarboxylate transporter 2"/>
    <property type="match status" value="1"/>
</dbReference>
<feature type="transmembrane region" description="Helical" evidence="2">
    <location>
        <begin position="259"/>
        <end position="279"/>
    </location>
</feature>
<keyword evidence="5" id="KW-1185">Reference proteome</keyword>
<feature type="transmembrane region" description="Helical" evidence="2">
    <location>
        <begin position="82"/>
        <end position="99"/>
    </location>
</feature>
<evidence type="ECO:0000313" key="4">
    <source>
        <dbReference type="Ensembl" id="ENSGMOP00000047916.1"/>
    </source>
</evidence>
<dbReference type="Gene3D" id="1.20.1250.20">
    <property type="entry name" value="MFS general substrate transporter like domains"/>
    <property type="match status" value="2"/>
</dbReference>
<dbReference type="AlphaFoldDB" id="A0A8C5BRI3"/>
<dbReference type="OrthoDB" id="2213137at2759"/>
<sequence>MKPREGGPPDGGYGWVVVASSFIIMGLTAGVMKNLGLFFLEIQRHFGVLNSTASWVTSTTIAMFHLAAPVASSLSLLFSHRAVIVAGGILSTAAMVLASLDLGLPWMYCSLGVLQGTGMSLAWVPCNSMVSHYFQHWRPVAYALASCGECVFAAFFSLFFQWLIDAYTWQSALLLIGGLQLNLCVCGALMRPLGSGALNPETGGECAPPKAPRRIFHWSLLRRPELLLYILFAVTAAAGFFIPPLFLVPHAARLGMDPYRVASVLSVLATADLAGRLFCGWLAHRRHWRNLQLLTLAVTALGVVVVLLPLGARGYWATLAFSSLYGFLFGCVVALHVTAIVDVVGGLERFDSGLGLFMMFRTAGGFLGPPAAGWLVDETNDFSAAFFLSGFCLLCSGVFVLAVDVLVQKKLGGRANAATQDGAAVP</sequence>
<organism evidence="4 5">
    <name type="scientific">Gadus morhua</name>
    <name type="common">Atlantic cod</name>
    <dbReference type="NCBI Taxonomy" id="8049"/>
    <lineage>
        <taxon>Eukaryota</taxon>
        <taxon>Metazoa</taxon>
        <taxon>Chordata</taxon>
        <taxon>Craniata</taxon>
        <taxon>Vertebrata</taxon>
        <taxon>Euteleostomi</taxon>
        <taxon>Actinopterygii</taxon>
        <taxon>Neopterygii</taxon>
        <taxon>Teleostei</taxon>
        <taxon>Neoteleostei</taxon>
        <taxon>Acanthomorphata</taxon>
        <taxon>Zeiogadaria</taxon>
        <taxon>Gadariae</taxon>
        <taxon>Gadiformes</taxon>
        <taxon>Gadoidei</taxon>
        <taxon>Gadidae</taxon>
        <taxon>Gadus</taxon>
    </lineage>
</organism>
<dbReference type="InterPro" id="IPR050327">
    <property type="entry name" value="Proton-linked_MCT"/>
</dbReference>
<dbReference type="SUPFAM" id="SSF103473">
    <property type="entry name" value="MFS general substrate transporter"/>
    <property type="match status" value="1"/>
</dbReference>
<evidence type="ECO:0000313" key="5">
    <source>
        <dbReference type="Proteomes" id="UP000694546"/>
    </source>
</evidence>
<proteinExistence type="predicted"/>
<keyword evidence="2" id="KW-0812">Transmembrane</keyword>
<accession>A0A8C5BRI3</accession>
<dbReference type="OMA" id="SPFFKWL"/>
<dbReference type="GO" id="GO:0016020">
    <property type="term" value="C:membrane"/>
    <property type="evidence" value="ECO:0007669"/>
    <property type="project" value="UniProtKB-SubCell"/>
</dbReference>
<feature type="transmembrane region" description="Helical" evidence="2">
    <location>
        <begin position="226"/>
        <end position="247"/>
    </location>
</feature>
<dbReference type="Ensembl" id="ENSGMOT00000054114.1">
    <property type="protein sequence ID" value="ENSGMOP00000047916.1"/>
    <property type="gene ID" value="ENSGMOG00000028899.1"/>
</dbReference>
<feature type="domain" description="Major facilitator superfamily (MFS) profile" evidence="3">
    <location>
        <begin position="14"/>
        <end position="408"/>
    </location>
</feature>
<feature type="transmembrane region" description="Helical" evidence="2">
    <location>
        <begin position="169"/>
        <end position="190"/>
    </location>
</feature>
<dbReference type="PANTHER" id="PTHR11360:SF84">
    <property type="entry name" value="MAJOR FACILITATOR SUPERFAMILY (MFS) PROFILE DOMAIN-CONTAINING PROTEIN"/>
    <property type="match status" value="1"/>
</dbReference>
<comment type="subcellular location">
    <subcellularLocation>
        <location evidence="1">Membrane</location>
        <topology evidence="1">Multi-pass membrane protein</topology>
    </subcellularLocation>
</comment>
<evidence type="ECO:0000256" key="1">
    <source>
        <dbReference type="ARBA" id="ARBA00004141"/>
    </source>
</evidence>
<dbReference type="PROSITE" id="PS50850">
    <property type="entry name" value="MFS"/>
    <property type="match status" value="1"/>
</dbReference>
<gene>
    <name evidence="4" type="primary">zgc:114041</name>
</gene>
<reference evidence="4" key="1">
    <citation type="submission" date="2025-08" db="UniProtKB">
        <authorList>
            <consortium name="Ensembl"/>
        </authorList>
    </citation>
    <scope>IDENTIFICATION</scope>
</reference>
<dbReference type="GeneTree" id="ENSGT00940000164450"/>
<keyword evidence="2" id="KW-0472">Membrane</keyword>
<dbReference type="Pfam" id="PF07690">
    <property type="entry name" value="MFS_1"/>
    <property type="match status" value="1"/>
</dbReference>
<evidence type="ECO:0000259" key="3">
    <source>
        <dbReference type="PROSITE" id="PS50850"/>
    </source>
</evidence>
<dbReference type="PANTHER" id="PTHR11360">
    <property type="entry name" value="MONOCARBOXYLATE TRANSPORTER"/>
    <property type="match status" value="1"/>
</dbReference>
<feature type="transmembrane region" description="Helical" evidence="2">
    <location>
        <begin position="12"/>
        <end position="32"/>
    </location>
</feature>
<feature type="transmembrane region" description="Helical" evidence="2">
    <location>
        <begin position="52"/>
        <end position="70"/>
    </location>
</feature>
<feature type="transmembrane region" description="Helical" evidence="2">
    <location>
        <begin position="324"/>
        <end position="344"/>
    </location>
</feature>
<feature type="transmembrane region" description="Helical" evidence="2">
    <location>
        <begin position="356"/>
        <end position="376"/>
    </location>
</feature>
<keyword evidence="2" id="KW-1133">Transmembrane helix</keyword>
<evidence type="ECO:0000256" key="2">
    <source>
        <dbReference type="SAM" id="Phobius"/>
    </source>
</evidence>
<dbReference type="InterPro" id="IPR036259">
    <property type="entry name" value="MFS_trans_sf"/>
</dbReference>
<feature type="transmembrane region" description="Helical" evidence="2">
    <location>
        <begin position="140"/>
        <end position="163"/>
    </location>
</feature>
<feature type="transmembrane region" description="Helical" evidence="2">
    <location>
        <begin position="291"/>
        <end position="312"/>
    </location>
</feature>